<sequence>MAYYAITYVYAAPEQQDAHRPAHRQYLAEQAESGPLVVSGPLMQDGSAAGALLIVNADSADAAEALVQEDPMNTGGAVLSYTVQEWNPVIGSIR</sequence>
<evidence type="ECO:0000313" key="4">
    <source>
        <dbReference type="Proteomes" id="UP000250241"/>
    </source>
</evidence>
<dbReference type="PANTHER" id="PTHR37828">
    <property type="entry name" value="GSR2449 PROTEIN"/>
    <property type="match status" value="1"/>
</dbReference>
<dbReference type="SUPFAM" id="SSF54909">
    <property type="entry name" value="Dimeric alpha+beta barrel"/>
    <property type="match status" value="1"/>
</dbReference>
<dbReference type="InterPro" id="IPR011008">
    <property type="entry name" value="Dimeric_a/b-barrel"/>
</dbReference>
<keyword evidence="4" id="KW-1185">Reference proteome</keyword>
<accession>A0A2Z5QYE0</accession>
<gene>
    <name evidence="3" type="ORF">RA11412_1173</name>
</gene>
<dbReference type="RefSeq" id="WP_128087565.1">
    <property type="nucleotide sequence ID" value="NZ_CBDEQU010000085.1"/>
</dbReference>
<dbReference type="InterPro" id="IPR005545">
    <property type="entry name" value="YCII"/>
</dbReference>
<dbReference type="EMBL" id="AP017895">
    <property type="protein sequence ID" value="BAV87472.1"/>
    <property type="molecule type" value="Genomic_DNA"/>
</dbReference>
<dbReference type="KEGG" id="raj:RA11412_1173"/>
<dbReference type="PANTHER" id="PTHR37828:SF1">
    <property type="entry name" value="YCII-RELATED DOMAIN-CONTAINING PROTEIN"/>
    <property type="match status" value="1"/>
</dbReference>
<dbReference type="Gene3D" id="3.30.70.1060">
    <property type="entry name" value="Dimeric alpha+beta barrel"/>
    <property type="match status" value="1"/>
</dbReference>
<feature type="domain" description="YCII-related" evidence="2">
    <location>
        <begin position="11"/>
        <end position="87"/>
    </location>
</feature>
<dbReference type="Pfam" id="PF03795">
    <property type="entry name" value="YCII"/>
    <property type="match status" value="1"/>
</dbReference>
<evidence type="ECO:0000259" key="2">
    <source>
        <dbReference type="Pfam" id="PF03795"/>
    </source>
</evidence>
<proteinExistence type="inferred from homology"/>
<name>A0A2Z5QYE0_9MICC</name>
<organism evidence="3 4">
    <name type="scientific">Rothia aeria</name>
    <dbReference type="NCBI Taxonomy" id="172042"/>
    <lineage>
        <taxon>Bacteria</taxon>
        <taxon>Bacillati</taxon>
        <taxon>Actinomycetota</taxon>
        <taxon>Actinomycetes</taxon>
        <taxon>Micrococcales</taxon>
        <taxon>Micrococcaceae</taxon>
        <taxon>Rothia</taxon>
    </lineage>
</organism>
<comment type="similarity">
    <text evidence="1">Belongs to the YciI family.</text>
</comment>
<evidence type="ECO:0000313" key="3">
    <source>
        <dbReference type="EMBL" id="BAV87472.1"/>
    </source>
</evidence>
<protein>
    <recommendedName>
        <fullName evidence="2">YCII-related domain-containing protein</fullName>
    </recommendedName>
</protein>
<dbReference type="GeneID" id="93861305"/>
<dbReference type="AlphaFoldDB" id="A0A2Z5QYE0"/>
<reference evidence="3 4" key="1">
    <citation type="submission" date="2016-10" db="EMBL/GenBank/DDBJ databases">
        <title>Genome sequence of Rothia aeria strain JCM11412.</title>
        <authorList>
            <person name="Nambu T."/>
        </authorList>
    </citation>
    <scope>NUCLEOTIDE SEQUENCE [LARGE SCALE GENOMIC DNA]</scope>
    <source>
        <strain evidence="3 4">JCM 11412</strain>
    </source>
</reference>
<dbReference type="Proteomes" id="UP000250241">
    <property type="component" value="Chromosome"/>
</dbReference>
<evidence type="ECO:0000256" key="1">
    <source>
        <dbReference type="ARBA" id="ARBA00007689"/>
    </source>
</evidence>